<evidence type="ECO:0000256" key="1">
    <source>
        <dbReference type="ARBA" id="ARBA00022737"/>
    </source>
</evidence>
<feature type="repeat" description="ANK" evidence="3">
    <location>
        <begin position="283"/>
        <end position="303"/>
    </location>
</feature>
<dbReference type="InterPro" id="IPR002110">
    <property type="entry name" value="Ankyrin_rpt"/>
</dbReference>
<keyword evidence="1" id="KW-0677">Repeat</keyword>
<keyword evidence="5" id="KW-1185">Reference proteome</keyword>
<sequence>MNLALKRLHDLKKTTLAPFLDKWHTETEFNRVLKFGTYKQLMSRFAGLELKLAQLRQEIDIDVRRYPLHPGSVSILLNQALPLFAWQTSCPVCNRLSGDDDILHNLERKGDFARAYLTRLSRLSRHFVVQYHWSQDSPALLEAEICGLYSLAIGANESIQDALTRHNLFETLPDESQYNSLYRPDEINFGMALDEQADIDCLGRTGLHQALDAVPILEKEYVQPRAILLAQLLTFLADRPLEYINQQDILGRTLLHIATQKGWTAGVRQLLDKGADTSLKTVYGSLPLHYAAASGNLDILKMLRNDLQGEGHANHVDVRNNTALYYACGNKNPGVIDELLSQVDPNVGGTAETPLPLLKVVELGDKDLAQTLVNAGADSTFLDDPPPGFVVNQALTIYTPSGMEV</sequence>
<name>A0A6A5VRB9_9PLEO</name>
<dbReference type="PANTHER" id="PTHR24171:SF8">
    <property type="entry name" value="BRCA1-ASSOCIATED RING DOMAIN PROTEIN 1"/>
    <property type="match status" value="1"/>
</dbReference>
<keyword evidence="2 3" id="KW-0040">ANK repeat</keyword>
<evidence type="ECO:0000313" key="5">
    <source>
        <dbReference type="Proteomes" id="UP000800036"/>
    </source>
</evidence>
<dbReference type="GO" id="GO:0085020">
    <property type="term" value="P:protein K6-linked ubiquitination"/>
    <property type="evidence" value="ECO:0007669"/>
    <property type="project" value="TreeGrafter"/>
</dbReference>
<accession>A0A6A5VRB9</accession>
<dbReference type="SUPFAM" id="SSF48403">
    <property type="entry name" value="Ankyrin repeat"/>
    <property type="match status" value="1"/>
</dbReference>
<dbReference type="OrthoDB" id="539213at2759"/>
<reference evidence="4" key="1">
    <citation type="journal article" date="2020" name="Stud. Mycol.">
        <title>101 Dothideomycetes genomes: a test case for predicting lifestyles and emergence of pathogens.</title>
        <authorList>
            <person name="Haridas S."/>
            <person name="Albert R."/>
            <person name="Binder M."/>
            <person name="Bloem J."/>
            <person name="Labutti K."/>
            <person name="Salamov A."/>
            <person name="Andreopoulos B."/>
            <person name="Baker S."/>
            <person name="Barry K."/>
            <person name="Bills G."/>
            <person name="Bluhm B."/>
            <person name="Cannon C."/>
            <person name="Castanera R."/>
            <person name="Culley D."/>
            <person name="Daum C."/>
            <person name="Ezra D."/>
            <person name="Gonzalez J."/>
            <person name="Henrissat B."/>
            <person name="Kuo A."/>
            <person name="Liang C."/>
            <person name="Lipzen A."/>
            <person name="Lutzoni F."/>
            <person name="Magnuson J."/>
            <person name="Mondo S."/>
            <person name="Nolan M."/>
            <person name="Ohm R."/>
            <person name="Pangilinan J."/>
            <person name="Park H.-J."/>
            <person name="Ramirez L."/>
            <person name="Alfaro M."/>
            <person name="Sun H."/>
            <person name="Tritt A."/>
            <person name="Yoshinaga Y."/>
            <person name="Zwiers L.-H."/>
            <person name="Turgeon B."/>
            <person name="Goodwin S."/>
            <person name="Spatafora J."/>
            <person name="Crous P."/>
            <person name="Grigoriev I."/>
        </authorList>
    </citation>
    <scope>NUCLEOTIDE SEQUENCE</scope>
    <source>
        <strain evidence="4">CBS 107.79</strain>
    </source>
</reference>
<dbReference type="AlphaFoldDB" id="A0A6A5VRB9"/>
<proteinExistence type="predicted"/>
<feature type="repeat" description="ANK" evidence="3">
    <location>
        <begin position="250"/>
        <end position="282"/>
    </location>
</feature>
<evidence type="ECO:0000313" key="4">
    <source>
        <dbReference type="EMBL" id="KAF1979119.1"/>
    </source>
</evidence>
<dbReference type="PROSITE" id="PS50088">
    <property type="entry name" value="ANK_REPEAT"/>
    <property type="match status" value="2"/>
</dbReference>
<evidence type="ECO:0000256" key="2">
    <source>
        <dbReference type="ARBA" id="ARBA00023043"/>
    </source>
</evidence>
<dbReference type="InterPro" id="IPR036770">
    <property type="entry name" value="Ankyrin_rpt-contain_sf"/>
</dbReference>
<dbReference type="SMART" id="SM00248">
    <property type="entry name" value="ANK"/>
    <property type="match status" value="4"/>
</dbReference>
<organism evidence="4 5">
    <name type="scientific">Bimuria novae-zelandiae CBS 107.79</name>
    <dbReference type="NCBI Taxonomy" id="1447943"/>
    <lineage>
        <taxon>Eukaryota</taxon>
        <taxon>Fungi</taxon>
        <taxon>Dikarya</taxon>
        <taxon>Ascomycota</taxon>
        <taxon>Pezizomycotina</taxon>
        <taxon>Dothideomycetes</taxon>
        <taxon>Pleosporomycetidae</taxon>
        <taxon>Pleosporales</taxon>
        <taxon>Massarineae</taxon>
        <taxon>Didymosphaeriaceae</taxon>
        <taxon>Bimuria</taxon>
    </lineage>
</organism>
<evidence type="ECO:0000256" key="3">
    <source>
        <dbReference type="PROSITE-ProRule" id="PRU00023"/>
    </source>
</evidence>
<protein>
    <submittedName>
        <fullName evidence="4">Ankyrin</fullName>
    </submittedName>
</protein>
<dbReference type="PANTHER" id="PTHR24171">
    <property type="entry name" value="ANKYRIN REPEAT DOMAIN-CONTAINING PROTEIN 39-RELATED"/>
    <property type="match status" value="1"/>
</dbReference>
<dbReference type="Proteomes" id="UP000800036">
    <property type="component" value="Unassembled WGS sequence"/>
</dbReference>
<dbReference type="EMBL" id="ML976658">
    <property type="protein sequence ID" value="KAF1979119.1"/>
    <property type="molecule type" value="Genomic_DNA"/>
</dbReference>
<dbReference type="PROSITE" id="PS50297">
    <property type="entry name" value="ANK_REP_REGION"/>
    <property type="match status" value="2"/>
</dbReference>
<dbReference type="Gene3D" id="1.25.40.20">
    <property type="entry name" value="Ankyrin repeat-containing domain"/>
    <property type="match status" value="1"/>
</dbReference>
<dbReference type="GO" id="GO:0004842">
    <property type="term" value="F:ubiquitin-protein transferase activity"/>
    <property type="evidence" value="ECO:0007669"/>
    <property type="project" value="TreeGrafter"/>
</dbReference>
<dbReference type="Pfam" id="PF12796">
    <property type="entry name" value="Ank_2"/>
    <property type="match status" value="1"/>
</dbReference>
<gene>
    <name evidence="4" type="ORF">BU23DRAFT_148336</name>
</gene>